<proteinExistence type="predicted"/>
<dbReference type="AlphaFoldDB" id="A0AAF1A3F5"/>
<dbReference type="Proteomes" id="UP001234989">
    <property type="component" value="Chromosome 12"/>
</dbReference>
<protein>
    <submittedName>
        <fullName evidence="1">Uncharacterized protein</fullName>
    </submittedName>
</protein>
<name>A0AAF1A3F5_SOLVR</name>
<dbReference type="EMBL" id="CP133623">
    <property type="protein sequence ID" value="WMV58939.1"/>
    <property type="molecule type" value="Genomic_DNA"/>
</dbReference>
<evidence type="ECO:0000313" key="1">
    <source>
        <dbReference type="EMBL" id="WMV58939.1"/>
    </source>
</evidence>
<gene>
    <name evidence="1" type="ORF">MTR67_052324</name>
</gene>
<accession>A0AAF1A3F5</accession>
<keyword evidence="2" id="KW-1185">Reference proteome</keyword>
<sequence length="103" mass="11797">MVDFDIILVMDWLHSCYASIGCRRRIVHLQFPDEAILEWKGSSLVPIGRLISYLKTRKTISKGYLYHLVRVKDSSSETPTLESVPVINEFPKVFPEDHLGVPP</sequence>
<organism evidence="1 2">
    <name type="scientific">Solanum verrucosum</name>
    <dbReference type="NCBI Taxonomy" id="315347"/>
    <lineage>
        <taxon>Eukaryota</taxon>
        <taxon>Viridiplantae</taxon>
        <taxon>Streptophyta</taxon>
        <taxon>Embryophyta</taxon>
        <taxon>Tracheophyta</taxon>
        <taxon>Spermatophyta</taxon>
        <taxon>Magnoliopsida</taxon>
        <taxon>eudicotyledons</taxon>
        <taxon>Gunneridae</taxon>
        <taxon>Pentapetalae</taxon>
        <taxon>asterids</taxon>
        <taxon>lamiids</taxon>
        <taxon>Solanales</taxon>
        <taxon>Solanaceae</taxon>
        <taxon>Solanoideae</taxon>
        <taxon>Solaneae</taxon>
        <taxon>Solanum</taxon>
    </lineage>
</organism>
<dbReference type="Pfam" id="PF08284">
    <property type="entry name" value="RVP_2"/>
    <property type="match status" value="1"/>
</dbReference>
<evidence type="ECO:0000313" key="2">
    <source>
        <dbReference type="Proteomes" id="UP001234989"/>
    </source>
</evidence>
<reference evidence="1" key="1">
    <citation type="submission" date="2023-08" db="EMBL/GenBank/DDBJ databases">
        <title>A de novo genome assembly of Solanum verrucosum Schlechtendal, a Mexican diploid species geographically isolated from the other diploid A-genome species in potato relatives.</title>
        <authorList>
            <person name="Hosaka K."/>
        </authorList>
    </citation>
    <scope>NUCLEOTIDE SEQUENCE</scope>
    <source>
        <tissue evidence="1">Young leaves</tissue>
    </source>
</reference>